<dbReference type="Gene3D" id="3.40.190.10">
    <property type="entry name" value="Periplasmic binding protein-like II"/>
    <property type="match status" value="2"/>
</dbReference>
<feature type="domain" description="Solute-binding protein family 3/N-terminal" evidence="6">
    <location>
        <begin position="42"/>
        <end position="264"/>
    </location>
</feature>
<gene>
    <name evidence="7" type="ORF">AYO25_00470</name>
</gene>
<dbReference type="AlphaFoldDB" id="A0A1V2N998"/>
<dbReference type="PANTHER" id="PTHR35936">
    <property type="entry name" value="MEMBRANE-BOUND LYTIC MUREIN TRANSGLYCOSYLASE F"/>
    <property type="match status" value="1"/>
</dbReference>
<keyword evidence="5" id="KW-1133">Transmembrane helix</keyword>
<evidence type="ECO:0000256" key="2">
    <source>
        <dbReference type="ARBA" id="ARBA00010333"/>
    </source>
</evidence>
<dbReference type="SMART" id="SM00062">
    <property type="entry name" value="PBPb"/>
    <property type="match status" value="1"/>
</dbReference>
<comment type="caution">
    <text evidence="7">The sequence shown here is derived from an EMBL/GenBank/DDBJ whole genome shotgun (WGS) entry which is preliminary data.</text>
</comment>
<evidence type="ECO:0000313" key="8">
    <source>
        <dbReference type="Proteomes" id="UP000189542"/>
    </source>
</evidence>
<reference evidence="7 8" key="1">
    <citation type="journal article" date="2017" name="PLoS ONE">
        <title>Genomic sequence of 'Candidatus Liberibacter solanacearum' haplotype C and its comparison with haplotype A and B genomes.</title>
        <authorList>
            <person name="Wang J."/>
            <person name="Haapalainen M."/>
            <person name="Schott T."/>
            <person name="Thompson S.M."/>
            <person name="Smith G.R."/>
            <person name="Nissinen A.I."/>
            <person name="Pirhonen M."/>
        </authorList>
    </citation>
    <scope>NUCLEOTIDE SEQUENCE [LARGE SCALE GENOMIC DNA]</scope>
    <source>
        <strain evidence="7 8">FIN111</strain>
    </source>
</reference>
<evidence type="ECO:0000259" key="6">
    <source>
        <dbReference type="SMART" id="SM00062"/>
    </source>
</evidence>
<dbReference type="Proteomes" id="UP000189542">
    <property type="component" value="Unassembled WGS sequence"/>
</dbReference>
<name>A0A1V2N998_9HYPH</name>
<evidence type="ECO:0000313" key="7">
    <source>
        <dbReference type="EMBL" id="ONI60326.1"/>
    </source>
</evidence>
<dbReference type="EMBL" id="LVWB01000002">
    <property type="protein sequence ID" value="ONI60326.1"/>
    <property type="molecule type" value="Genomic_DNA"/>
</dbReference>
<evidence type="ECO:0000256" key="5">
    <source>
        <dbReference type="SAM" id="Phobius"/>
    </source>
</evidence>
<dbReference type="InterPro" id="IPR018313">
    <property type="entry name" value="SBP_3_CS"/>
</dbReference>
<comment type="subcellular location">
    <subcellularLocation>
        <location evidence="1">Periplasm</location>
    </subcellularLocation>
</comment>
<feature type="transmembrane region" description="Helical" evidence="5">
    <location>
        <begin position="12"/>
        <end position="31"/>
    </location>
</feature>
<dbReference type="GO" id="GO:0042597">
    <property type="term" value="C:periplasmic space"/>
    <property type="evidence" value="ECO:0007669"/>
    <property type="project" value="UniProtKB-SubCell"/>
</dbReference>
<dbReference type="PROSITE" id="PS01039">
    <property type="entry name" value="SBP_BACTERIAL_3"/>
    <property type="match status" value="1"/>
</dbReference>
<keyword evidence="5" id="KW-0812">Transmembrane</keyword>
<evidence type="ECO:0000256" key="4">
    <source>
        <dbReference type="RuleBase" id="RU003744"/>
    </source>
</evidence>
<evidence type="ECO:0000256" key="3">
    <source>
        <dbReference type="ARBA" id="ARBA00022729"/>
    </source>
</evidence>
<keyword evidence="5" id="KW-0472">Membrane</keyword>
<proteinExistence type="inferred from homology"/>
<dbReference type="SUPFAM" id="SSF53850">
    <property type="entry name" value="Periplasmic binding protein-like II"/>
    <property type="match status" value="1"/>
</dbReference>
<comment type="similarity">
    <text evidence="2 4">Belongs to the bacterial solute-binding protein 3 family.</text>
</comment>
<dbReference type="OrthoDB" id="9807134at2"/>
<keyword evidence="3" id="KW-0732">Signal</keyword>
<accession>A0A1V2N998</accession>
<evidence type="ECO:0000256" key="1">
    <source>
        <dbReference type="ARBA" id="ARBA00004418"/>
    </source>
</evidence>
<organism evidence="7 8">
    <name type="scientific">Candidatus Liberibacter solanacearum</name>
    <dbReference type="NCBI Taxonomy" id="556287"/>
    <lineage>
        <taxon>Bacteria</taxon>
        <taxon>Pseudomonadati</taxon>
        <taxon>Pseudomonadota</taxon>
        <taxon>Alphaproteobacteria</taxon>
        <taxon>Hyphomicrobiales</taxon>
        <taxon>Rhizobiaceae</taxon>
        <taxon>Liberibacter</taxon>
    </lineage>
</organism>
<dbReference type="RefSeq" id="WP_076969170.1">
    <property type="nucleotide sequence ID" value="NZ_LVWB01000002.1"/>
</dbReference>
<sequence length="274" mass="31795">MHRLFRYSKIIFFLKYMIFTPLLIFLLYYFIIYNPHIKDQSILRVGTDGIYPPHSFHSQNGKGELVGFDIDLIKEIAHRLNLKIVFFETMVNGLITGIDTNRYDVLVNVAITPSREKKYYFSTPYITHNVLLIVRSDEKNIHNFNDLTDKIVVQILGTDLSRVAKELKAHLIFSHNFEQSLQLLLSKRANATMIADIPFFDFLKHGPNNGHLFKIADRIKESSNIGFMIRKGNDKLKKSIDETLCAIHRDGTYKKIFSKYFEKDVISNLPICSS</sequence>
<dbReference type="Pfam" id="PF00497">
    <property type="entry name" value="SBP_bac_3"/>
    <property type="match status" value="1"/>
</dbReference>
<dbReference type="PANTHER" id="PTHR35936:SF34">
    <property type="entry name" value="ABC TRANSPORTER EXTRACELLULAR-BINDING PROTEIN YCKB-RELATED"/>
    <property type="match status" value="1"/>
</dbReference>
<dbReference type="InterPro" id="IPR001638">
    <property type="entry name" value="Solute-binding_3/MltF_N"/>
</dbReference>
<protein>
    <submittedName>
        <fullName evidence="7">Amino acid ABC transporter substrate-binding protein</fullName>
    </submittedName>
</protein>